<sequence>MTAVTPYSSINKAAAGVPYYTPAQEPPIGSAVDQAAAPTLFQPIKVRALQQQNRIVVSPMCQYSAHDGHLSDYHLVHLGQLALHGAGLIFVEATAVEAHGRISPEDSGLWKDSQVEPLKRIVDFVHSQNAKIGIQLAHAGRKASTLAPWIGSSTNKTLADASANGWPNDVVAPSAISFAADHAAPKELTVGQIKGLVQAFADSAKRALKAGFDTIEIHAAHGYLLNNFLSPLSNKRTDDYGGSYENRTRFLREVIAAIRGVIPADMPLWLRVSGTEWVEYTGEPSWDVESTIRLAKELPGLGVDVLDISSGGNNERQKFPAGSKTYQSDIARQVRNAIKADGSTLLIGTVGLITDSQTAYDLVQDGPEAAADFTLIGRQFLREPEWVLRAAHELKVKARWPNQYHRAGPSTSAKF</sequence>
<evidence type="ECO:0000313" key="1">
    <source>
        <dbReference type="EMBL" id="KAJ2973531.1"/>
    </source>
</evidence>
<proteinExistence type="predicted"/>
<name>A0ACC1N3V9_9HYPO</name>
<comment type="caution">
    <text evidence="1">The sequence shown here is derived from an EMBL/GenBank/DDBJ whole genome shotgun (WGS) entry which is preliminary data.</text>
</comment>
<gene>
    <name evidence="1" type="ORF">NQ176_g6555</name>
</gene>
<dbReference type="Proteomes" id="UP001143910">
    <property type="component" value="Unassembled WGS sequence"/>
</dbReference>
<reference evidence="1" key="1">
    <citation type="submission" date="2022-08" db="EMBL/GenBank/DDBJ databases">
        <title>Genome Sequence of Lecanicillium fungicola.</title>
        <authorList>
            <person name="Buettner E."/>
        </authorList>
    </citation>
    <scope>NUCLEOTIDE SEQUENCE</scope>
    <source>
        <strain evidence="1">Babe33</strain>
    </source>
</reference>
<protein>
    <submittedName>
        <fullName evidence="1">Uncharacterized protein</fullName>
    </submittedName>
</protein>
<organism evidence="1 2">
    <name type="scientific">Zarea fungicola</name>
    <dbReference type="NCBI Taxonomy" id="93591"/>
    <lineage>
        <taxon>Eukaryota</taxon>
        <taxon>Fungi</taxon>
        <taxon>Dikarya</taxon>
        <taxon>Ascomycota</taxon>
        <taxon>Pezizomycotina</taxon>
        <taxon>Sordariomycetes</taxon>
        <taxon>Hypocreomycetidae</taxon>
        <taxon>Hypocreales</taxon>
        <taxon>Cordycipitaceae</taxon>
        <taxon>Zarea</taxon>
    </lineage>
</organism>
<evidence type="ECO:0000313" key="2">
    <source>
        <dbReference type="Proteomes" id="UP001143910"/>
    </source>
</evidence>
<accession>A0ACC1N3V9</accession>
<keyword evidence="2" id="KW-1185">Reference proteome</keyword>
<dbReference type="EMBL" id="JANJQO010000960">
    <property type="protein sequence ID" value="KAJ2973531.1"/>
    <property type="molecule type" value="Genomic_DNA"/>
</dbReference>